<proteinExistence type="predicted"/>
<keyword evidence="3 5" id="KW-1133">Transmembrane helix</keyword>
<feature type="transmembrane region" description="Helical" evidence="5">
    <location>
        <begin position="71"/>
        <end position="98"/>
    </location>
</feature>
<evidence type="ECO:0000313" key="6">
    <source>
        <dbReference type="EMBL" id="OGL87197.1"/>
    </source>
</evidence>
<dbReference type="Proteomes" id="UP000178723">
    <property type="component" value="Unassembled WGS sequence"/>
</dbReference>
<organism evidence="6 7">
    <name type="scientific">Candidatus Uhrbacteria bacterium RIFCSPLOWO2_02_FULL_48_12</name>
    <dbReference type="NCBI Taxonomy" id="1802407"/>
    <lineage>
        <taxon>Bacteria</taxon>
        <taxon>Candidatus Uhriibacteriota</taxon>
    </lineage>
</organism>
<keyword evidence="2 5" id="KW-0812">Transmembrane</keyword>
<dbReference type="GO" id="GO:0016020">
    <property type="term" value="C:membrane"/>
    <property type="evidence" value="ECO:0007669"/>
    <property type="project" value="UniProtKB-SubCell"/>
</dbReference>
<dbReference type="Pfam" id="PF07681">
    <property type="entry name" value="DoxX"/>
    <property type="match status" value="1"/>
</dbReference>
<evidence type="ECO:0000256" key="1">
    <source>
        <dbReference type="ARBA" id="ARBA00004141"/>
    </source>
</evidence>
<feature type="transmembrane region" description="Helical" evidence="5">
    <location>
        <begin position="7"/>
        <end position="25"/>
    </location>
</feature>
<comment type="caution">
    <text evidence="6">The sequence shown here is derived from an EMBL/GenBank/DDBJ whole genome shotgun (WGS) entry which is preliminary data.</text>
</comment>
<evidence type="ECO:0000256" key="5">
    <source>
        <dbReference type="SAM" id="Phobius"/>
    </source>
</evidence>
<evidence type="ECO:0000313" key="7">
    <source>
        <dbReference type="Proteomes" id="UP000178723"/>
    </source>
</evidence>
<feature type="transmembrane region" description="Helical" evidence="5">
    <location>
        <begin position="110"/>
        <end position="129"/>
    </location>
</feature>
<evidence type="ECO:0000256" key="3">
    <source>
        <dbReference type="ARBA" id="ARBA00022989"/>
    </source>
</evidence>
<protein>
    <recommendedName>
        <fullName evidence="8">DoxX subfamily</fullName>
    </recommendedName>
</protein>
<evidence type="ECO:0000256" key="2">
    <source>
        <dbReference type="ARBA" id="ARBA00022692"/>
    </source>
</evidence>
<dbReference type="InterPro" id="IPR032808">
    <property type="entry name" value="DoxX"/>
</dbReference>
<dbReference type="EMBL" id="MGEP01000032">
    <property type="protein sequence ID" value="OGL87197.1"/>
    <property type="molecule type" value="Genomic_DNA"/>
</dbReference>
<sequence>MTQAQKISLFLLRVVLGWMYLYAGVTKIIDQEWSAAGYLRSAKTFSAFYQWLAGPGMLPVTNFVNEWGLTLLGLSLILGLFLRLSTTLGAVLMFLYYLPALSFPYPNAHAFIVDEHIIYIAALLVLGSFRSGHVWGLEEWCASLPICSRYPKLRQWLG</sequence>
<feature type="transmembrane region" description="Helical" evidence="5">
    <location>
        <begin position="45"/>
        <end position="64"/>
    </location>
</feature>
<accession>A0A1F7VB21</accession>
<name>A0A1F7VB21_9BACT</name>
<dbReference type="STRING" id="1802407.A3I40_03155"/>
<evidence type="ECO:0000256" key="4">
    <source>
        <dbReference type="ARBA" id="ARBA00023136"/>
    </source>
</evidence>
<evidence type="ECO:0008006" key="8">
    <source>
        <dbReference type="Google" id="ProtNLM"/>
    </source>
</evidence>
<reference evidence="6 7" key="1">
    <citation type="journal article" date="2016" name="Nat. Commun.">
        <title>Thousands of microbial genomes shed light on interconnected biogeochemical processes in an aquifer system.</title>
        <authorList>
            <person name="Anantharaman K."/>
            <person name="Brown C.T."/>
            <person name="Hug L.A."/>
            <person name="Sharon I."/>
            <person name="Castelle C.J."/>
            <person name="Probst A.J."/>
            <person name="Thomas B.C."/>
            <person name="Singh A."/>
            <person name="Wilkins M.J."/>
            <person name="Karaoz U."/>
            <person name="Brodie E.L."/>
            <person name="Williams K.H."/>
            <person name="Hubbard S.S."/>
            <person name="Banfield J.F."/>
        </authorList>
    </citation>
    <scope>NUCLEOTIDE SEQUENCE [LARGE SCALE GENOMIC DNA]</scope>
</reference>
<keyword evidence="4 5" id="KW-0472">Membrane</keyword>
<comment type="subcellular location">
    <subcellularLocation>
        <location evidence="1">Membrane</location>
        <topology evidence="1">Multi-pass membrane protein</topology>
    </subcellularLocation>
</comment>
<gene>
    <name evidence="6" type="ORF">A3I40_03155</name>
</gene>
<dbReference type="AlphaFoldDB" id="A0A1F7VB21"/>